<feature type="compositionally biased region" description="Low complexity" evidence="1">
    <location>
        <begin position="38"/>
        <end position="49"/>
    </location>
</feature>
<sequence>MAAISDTKTARVAEVISVCPGVIHASVTVPARKGAGMNPFSGNNPSSNPEENHGLTPADAAWLARVFTKDGVRRSPAEIAQMKALLEAYCAASLATSLAASAPASRPALPDELQIALLDVTDDLDHLRALITALDMAFADLHDRELNHALSTLADTILTRLHGIRDAVERIRQPAPLAA</sequence>
<name>A0A0P7XNV7_9HYPH</name>
<reference evidence="2 3" key="1">
    <citation type="submission" date="2015-09" db="EMBL/GenBank/DDBJ databases">
        <title>Identification and resolution of microdiversity through metagenomic sequencing of parallel consortia.</title>
        <authorList>
            <person name="Nelson W.C."/>
            <person name="Romine M.F."/>
            <person name="Lindemann S.R."/>
        </authorList>
    </citation>
    <scope>NUCLEOTIDE SEQUENCE [LARGE SCALE GENOMIC DNA]</scope>
    <source>
        <strain evidence="2">HL-109</strain>
    </source>
</reference>
<dbReference type="EMBL" id="LJSX01000033">
    <property type="protein sequence ID" value="KPQ09166.1"/>
    <property type="molecule type" value="Genomic_DNA"/>
</dbReference>
<protein>
    <submittedName>
        <fullName evidence="2">Uncharacterized protein</fullName>
    </submittedName>
</protein>
<dbReference type="Proteomes" id="UP000050497">
    <property type="component" value="Unassembled WGS sequence"/>
</dbReference>
<dbReference type="AlphaFoldDB" id="A0A0P7XNV7"/>
<dbReference type="STRING" id="1653334.GA0071312_1702"/>
<accession>A0A0P7XNV7</accession>
<evidence type="ECO:0000313" key="2">
    <source>
        <dbReference type="EMBL" id="KPQ09166.1"/>
    </source>
</evidence>
<gene>
    <name evidence="2" type="ORF">HLUCCO17_15910</name>
</gene>
<proteinExistence type="predicted"/>
<organism evidence="2 3">
    <name type="scientific">Saliniramus fredricksonii</name>
    <dbReference type="NCBI Taxonomy" id="1653334"/>
    <lineage>
        <taxon>Bacteria</taxon>
        <taxon>Pseudomonadati</taxon>
        <taxon>Pseudomonadota</taxon>
        <taxon>Alphaproteobacteria</taxon>
        <taxon>Hyphomicrobiales</taxon>
        <taxon>Salinarimonadaceae</taxon>
        <taxon>Saliniramus</taxon>
    </lineage>
</organism>
<feature type="region of interest" description="Disordered" evidence="1">
    <location>
        <begin position="34"/>
        <end position="54"/>
    </location>
</feature>
<evidence type="ECO:0000313" key="3">
    <source>
        <dbReference type="Proteomes" id="UP000050497"/>
    </source>
</evidence>
<comment type="caution">
    <text evidence="2">The sequence shown here is derived from an EMBL/GenBank/DDBJ whole genome shotgun (WGS) entry which is preliminary data.</text>
</comment>
<evidence type="ECO:0000256" key="1">
    <source>
        <dbReference type="SAM" id="MobiDB-lite"/>
    </source>
</evidence>